<dbReference type="GO" id="GO:0006400">
    <property type="term" value="P:tRNA modification"/>
    <property type="evidence" value="ECO:0007669"/>
    <property type="project" value="TreeGrafter"/>
</dbReference>
<sequence>MVCVYSLIVLVQSLWQSHRAVHAFRVGQVGVATRLISGQVGGNMSLNSGEYVSNKARKKIVVILGPTATGKTDASVEVAVKLKNHSIAAEIINADSMQIHNKMIIKVTIAVAMLNLVEHTTSELYEMLAAVDPERAAVLHKNDRKRIARSLYVKNLYGVKHSELIKRRLEVKKRIGPKYDVLIFAMLCGVTEHKRRIKERAQKMLQNGIIGECVQLMQLMGTP</sequence>
<dbReference type="Gene3D" id="1.10.20.140">
    <property type="match status" value="1"/>
</dbReference>
<keyword evidence="2" id="KW-0808">Transferase</keyword>
<keyword evidence="3" id="KW-0547">Nucleotide-binding</keyword>
<evidence type="ECO:0000256" key="2">
    <source>
        <dbReference type="ARBA" id="ARBA00022679"/>
    </source>
</evidence>
<gene>
    <name evidence="6" type="ORF">BcabD6B2_33650</name>
</gene>
<dbReference type="Pfam" id="PF01715">
    <property type="entry name" value="IPPT"/>
    <property type="match status" value="1"/>
</dbReference>
<feature type="signal peptide" evidence="5">
    <location>
        <begin position="1"/>
        <end position="23"/>
    </location>
</feature>
<dbReference type="PANTHER" id="PTHR11088:SF60">
    <property type="entry name" value="TRNA DIMETHYLALLYLTRANSFERASE"/>
    <property type="match status" value="1"/>
</dbReference>
<evidence type="ECO:0000256" key="3">
    <source>
        <dbReference type="ARBA" id="ARBA00022741"/>
    </source>
</evidence>
<keyword evidence="4" id="KW-0067">ATP-binding</keyword>
<evidence type="ECO:0000256" key="5">
    <source>
        <dbReference type="SAM" id="SignalP"/>
    </source>
</evidence>
<evidence type="ECO:0000313" key="6">
    <source>
        <dbReference type="EMBL" id="GIX63930.1"/>
    </source>
</evidence>
<keyword evidence="7" id="KW-1185">Reference proteome</keyword>
<dbReference type="SUPFAM" id="SSF52540">
    <property type="entry name" value="P-loop containing nucleoside triphosphate hydrolases"/>
    <property type="match status" value="1"/>
</dbReference>
<protein>
    <submittedName>
        <fullName evidence="6">tRNA dimethylallyltransferase</fullName>
    </submittedName>
</protein>
<dbReference type="EMBL" id="BPLF01000003">
    <property type="protein sequence ID" value="GIX63930.1"/>
    <property type="molecule type" value="Genomic_DNA"/>
</dbReference>
<keyword evidence="5" id="KW-0732">Signal</keyword>
<dbReference type="InterPro" id="IPR027417">
    <property type="entry name" value="P-loop_NTPase"/>
</dbReference>
<organism evidence="6 7">
    <name type="scientific">Babesia caballi</name>
    <dbReference type="NCBI Taxonomy" id="5871"/>
    <lineage>
        <taxon>Eukaryota</taxon>
        <taxon>Sar</taxon>
        <taxon>Alveolata</taxon>
        <taxon>Apicomplexa</taxon>
        <taxon>Aconoidasida</taxon>
        <taxon>Piroplasmida</taxon>
        <taxon>Babesiidae</taxon>
        <taxon>Babesia</taxon>
    </lineage>
</organism>
<dbReference type="PANTHER" id="PTHR11088">
    <property type="entry name" value="TRNA DIMETHYLALLYLTRANSFERASE"/>
    <property type="match status" value="1"/>
</dbReference>
<comment type="similarity">
    <text evidence="1">Belongs to the IPP transferase family.</text>
</comment>
<feature type="chain" id="PRO_5043416590" evidence="5">
    <location>
        <begin position="24"/>
        <end position="223"/>
    </location>
</feature>
<dbReference type="InterPro" id="IPR039657">
    <property type="entry name" value="Dimethylallyltransferase"/>
</dbReference>
<dbReference type="Gene3D" id="3.40.50.300">
    <property type="entry name" value="P-loop containing nucleotide triphosphate hydrolases"/>
    <property type="match status" value="1"/>
</dbReference>
<accession>A0AAV4LWE4</accession>
<evidence type="ECO:0000313" key="7">
    <source>
        <dbReference type="Proteomes" id="UP001497744"/>
    </source>
</evidence>
<name>A0AAV4LWE4_BABCB</name>
<comment type="caution">
    <text evidence="6">The sequence shown here is derived from an EMBL/GenBank/DDBJ whole genome shotgun (WGS) entry which is preliminary data.</text>
</comment>
<evidence type="ECO:0000256" key="4">
    <source>
        <dbReference type="ARBA" id="ARBA00022840"/>
    </source>
</evidence>
<evidence type="ECO:0000256" key="1">
    <source>
        <dbReference type="ARBA" id="ARBA00005842"/>
    </source>
</evidence>
<dbReference type="AlphaFoldDB" id="A0AAV4LWE4"/>
<dbReference type="GeneID" id="94195411"/>
<dbReference type="RefSeq" id="XP_067715999.1">
    <property type="nucleotide sequence ID" value="XM_067859898.1"/>
</dbReference>
<dbReference type="GO" id="GO:0052381">
    <property type="term" value="F:tRNA dimethylallyltransferase activity"/>
    <property type="evidence" value="ECO:0007669"/>
    <property type="project" value="TreeGrafter"/>
</dbReference>
<dbReference type="Proteomes" id="UP001497744">
    <property type="component" value="Unassembled WGS sequence"/>
</dbReference>
<reference evidence="6 7" key="1">
    <citation type="submission" date="2021-06" db="EMBL/GenBank/DDBJ databases">
        <title>Genome sequence of Babesia caballi.</title>
        <authorList>
            <person name="Yamagishi J."/>
            <person name="Kidaka T."/>
            <person name="Ochi A."/>
        </authorList>
    </citation>
    <scope>NUCLEOTIDE SEQUENCE [LARGE SCALE GENOMIC DNA]</scope>
    <source>
        <strain evidence="6">USDA-D6B2</strain>
    </source>
</reference>
<dbReference type="GO" id="GO:0005524">
    <property type="term" value="F:ATP binding"/>
    <property type="evidence" value="ECO:0007669"/>
    <property type="project" value="UniProtKB-KW"/>
</dbReference>
<proteinExistence type="inferred from homology"/>